<protein>
    <recommendedName>
        <fullName evidence="3">Formate dehydrogenase</fullName>
    </recommendedName>
</protein>
<evidence type="ECO:0008006" key="3">
    <source>
        <dbReference type="Google" id="ProtNLM"/>
    </source>
</evidence>
<dbReference type="AlphaFoldDB" id="A0A2I6SAC4"/>
<dbReference type="InterPro" id="IPR006311">
    <property type="entry name" value="TAT_signal"/>
</dbReference>
<proteinExistence type="predicted"/>
<dbReference type="NCBIfam" id="TIGR01409">
    <property type="entry name" value="TAT_signal_seq"/>
    <property type="match status" value="1"/>
</dbReference>
<keyword evidence="2" id="KW-1185">Reference proteome</keyword>
<dbReference type="PROSITE" id="PS51318">
    <property type="entry name" value="TAT"/>
    <property type="match status" value="1"/>
</dbReference>
<name>A0A2I6SAC4_9RHOO</name>
<dbReference type="PIRSF" id="PIRSF036704">
    <property type="entry name" value="UCP036704"/>
    <property type="match status" value="1"/>
</dbReference>
<dbReference type="InterPro" id="IPR014177">
    <property type="entry name" value="Formate_DH_TAT-contain"/>
</dbReference>
<dbReference type="Proteomes" id="UP000242205">
    <property type="component" value="Chromosome"/>
</dbReference>
<evidence type="ECO:0000313" key="1">
    <source>
        <dbReference type="EMBL" id="AUN96218.1"/>
    </source>
</evidence>
<dbReference type="OrthoDB" id="8117078at2"/>
<gene>
    <name evidence="1" type="ORF">C0099_15485</name>
</gene>
<accession>A0A2I6SAC4</accession>
<organism evidence="1 2">
    <name type="scientific">Pseudazoarcus pumilus</name>
    <dbReference type="NCBI Taxonomy" id="2067960"/>
    <lineage>
        <taxon>Bacteria</taxon>
        <taxon>Pseudomonadati</taxon>
        <taxon>Pseudomonadota</taxon>
        <taxon>Betaproteobacteria</taxon>
        <taxon>Rhodocyclales</taxon>
        <taxon>Zoogloeaceae</taxon>
        <taxon>Pseudazoarcus</taxon>
    </lineage>
</organism>
<dbReference type="RefSeq" id="WP_102248260.1">
    <property type="nucleotide sequence ID" value="NZ_CP025682.1"/>
</dbReference>
<dbReference type="NCBIfam" id="TIGR02811">
    <property type="entry name" value="formate_TAT"/>
    <property type="match status" value="1"/>
</dbReference>
<reference evidence="1 2" key="1">
    <citation type="submission" date="2018-01" db="EMBL/GenBank/DDBJ databases">
        <authorList>
            <person name="Fu G.-Y."/>
        </authorList>
    </citation>
    <scope>NUCLEOTIDE SEQUENCE [LARGE SCALE GENOMIC DNA]</scope>
    <source>
        <strain evidence="1 2">SY39</strain>
    </source>
</reference>
<dbReference type="KEGG" id="atw:C0099_15485"/>
<evidence type="ECO:0000313" key="2">
    <source>
        <dbReference type="Proteomes" id="UP000242205"/>
    </source>
</evidence>
<dbReference type="InterPro" id="IPR019546">
    <property type="entry name" value="TAT_signal_bac_arc"/>
</dbReference>
<sequence length="69" mass="7503">MKKRDDAGLESRRKFMKSMALTGGGVAVAATIGQASADEPQIDDGATADRPTGYHETQHIRDYYAKAQF</sequence>
<dbReference type="EMBL" id="CP025682">
    <property type="protein sequence ID" value="AUN96218.1"/>
    <property type="molecule type" value="Genomic_DNA"/>
</dbReference>